<evidence type="ECO:0000256" key="1">
    <source>
        <dbReference type="ARBA" id="ARBA00001946"/>
    </source>
</evidence>
<reference evidence="14" key="1">
    <citation type="submission" date="2022-10" db="EMBL/GenBank/DDBJ databases">
        <authorList>
            <person name="Yu W.X."/>
        </authorList>
    </citation>
    <scope>NUCLEOTIDE SEQUENCE</scope>
    <source>
        <strain evidence="14">AAT</strain>
    </source>
</reference>
<comment type="subcellular location">
    <subcellularLocation>
        <location evidence="11">Cytoplasm</location>
    </subcellularLocation>
</comment>
<organism evidence="14 15">
    <name type="scientific">Plebeiibacterium sediminum</name>
    <dbReference type="NCBI Taxonomy" id="2992112"/>
    <lineage>
        <taxon>Bacteria</taxon>
        <taxon>Pseudomonadati</taxon>
        <taxon>Bacteroidota</taxon>
        <taxon>Bacteroidia</taxon>
        <taxon>Marinilabiliales</taxon>
        <taxon>Marinilabiliaceae</taxon>
        <taxon>Plebeiibacterium</taxon>
    </lineage>
</organism>
<dbReference type="SUPFAM" id="SSF55658">
    <property type="entry name" value="L9 N-domain-like"/>
    <property type="match status" value="1"/>
</dbReference>
<dbReference type="GO" id="GO:0005737">
    <property type="term" value="C:cytoplasm"/>
    <property type="evidence" value="ECO:0007669"/>
    <property type="project" value="UniProtKB-SubCell"/>
</dbReference>
<evidence type="ECO:0000256" key="8">
    <source>
        <dbReference type="ARBA" id="ARBA00022759"/>
    </source>
</evidence>
<dbReference type="InterPro" id="IPR017290">
    <property type="entry name" value="RNase_H_bac"/>
</dbReference>
<feature type="binding site" evidence="12">
    <location>
        <position position="146"/>
    </location>
    <ligand>
        <name>Mg(2+)</name>
        <dbReference type="ChEBI" id="CHEBI:18420"/>
        <label>2</label>
    </ligand>
</feature>
<dbReference type="PROSITE" id="PS50879">
    <property type="entry name" value="RNASE_H_1"/>
    <property type="match status" value="1"/>
</dbReference>
<comment type="similarity">
    <text evidence="3 11">Belongs to the RNase H family.</text>
</comment>
<dbReference type="Gene3D" id="3.40.970.10">
    <property type="entry name" value="Ribonuclease H1, N-terminal domain"/>
    <property type="match status" value="1"/>
</dbReference>
<dbReference type="Pfam" id="PF00075">
    <property type="entry name" value="RNase_H"/>
    <property type="match status" value="1"/>
</dbReference>
<dbReference type="GO" id="GO:0046872">
    <property type="term" value="F:metal ion binding"/>
    <property type="evidence" value="ECO:0007669"/>
    <property type="project" value="UniProtKB-KW"/>
</dbReference>
<dbReference type="InterPro" id="IPR002156">
    <property type="entry name" value="RNaseH_domain"/>
</dbReference>
<dbReference type="InterPro" id="IPR036397">
    <property type="entry name" value="RNaseH_sf"/>
</dbReference>
<evidence type="ECO:0000256" key="6">
    <source>
        <dbReference type="ARBA" id="ARBA00022722"/>
    </source>
</evidence>
<keyword evidence="10 11" id="KW-0460">Magnesium</keyword>
<dbReference type="Pfam" id="PF01693">
    <property type="entry name" value="Cauli_VI"/>
    <property type="match status" value="1"/>
</dbReference>
<proteinExistence type="inferred from homology"/>
<comment type="cofactor">
    <cofactor evidence="1">
        <name>Mg(2+)</name>
        <dbReference type="ChEBI" id="CHEBI:18420"/>
    </cofactor>
</comment>
<comment type="caution">
    <text evidence="14">The sequence shown here is derived from an EMBL/GenBank/DDBJ whole genome shotgun (WGS) entry which is preliminary data.</text>
</comment>
<keyword evidence="7 11" id="KW-0479">Metal-binding</keyword>
<comment type="function">
    <text evidence="2 11">Endonuclease that specifically degrades the RNA of RNA-DNA hybrids.</text>
</comment>
<name>A0AAE3M7M7_9BACT</name>
<keyword evidence="12" id="KW-0464">Manganese</keyword>
<accession>A0AAE3M7M7</accession>
<evidence type="ECO:0000256" key="12">
    <source>
        <dbReference type="PIRSR" id="PIRSR037839-1"/>
    </source>
</evidence>
<keyword evidence="11" id="KW-0963">Cytoplasm</keyword>
<dbReference type="InterPro" id="IPR012337">
    <property type="entry name" value="RNaseH-like_sf"/>
</dbReference>
<evidence type="ECO:0000256" key="7">
    <source>
        <dbReference type="ARBA" id="ARBA00022723"/>
    </source>
</evidence>
<keyword evidence="8 11" id="KW-0255">Endonuclease</keyword>
<evidence type="ECO:0000259" key="13">
    <source>
        <dbReference type="PROSITE" id="PS50879"/>
    </source>
</evidence>
<dbReference type="InterPro" id="IPR011320">
    <property type="entry name" value="RNase_H1_N"/>
</dbReference>
<dbReference type="SUPFAM" id="SSF53098">
    <property type="entry name" value="Ribonuclease H-like"/>
    <property type="match status" value="1"/>
</dbReference>
<evidence type="ECO:0000256" key="4">
    <source>
        <dbReference type="ARBA" id="ARBA00012180"/>
    </source>
</evidence>
<protein>
    <recommendedName>
        <fullName evidence="5 11">Ribonuclease H</fullName>
        <ecNumber evidence="4 11">3.1.26.4</ecNumber>
    </recommendedName>
</protein>
<evidence type="ECO:0000256" key="10">
    <source>
        <dbReference type="ARBA" id="ARBA00022842"/>
    </source>
</evidence>
<dbReference type="EMBL" id="JAPDPJ010000064">
    <property type="protein sequence ID" value="MCW3788759.1"/>
    <property type="molecule type" value="Genomic_DNA"/>
</dbReference>
<feature type="domain" description="RNase H type-1" evidence="13">
    <location>
        <begin position="77"/>
        <end position="210"/>
    </location>
</feature>
<evidence type="ECO:0000256" key="5">
    <source>
        <dbReference type="ARBA" id="ARBA00017721"/>
    </source>
</evidence>
<dbReference type="EC" id="3.1.26.4" evidence="4 11"/>
<dbReference type="GO" id="GO:0003676">
    <property type="term" value="F:nucleic acid binding"/>
    <property type="evidence" value="ECO:0007669"/>
    <property type="project" value="UniProtKB-UniRule"/>
</dbReference>
<dbReference type="InterPro" id="IPR009027">
    <property type="entry name" value="Ribosomal_bL9/RNase_H1_N"/>
</dbReference>
<dbReference type="AlphaFoldDB" id="A0AAE3M7M7"/>
<dbReference type="RefSeq" id="WP_301192316.1">
    <property type="nucleotide sequence ID" value="NZ_JAPDPJ010000064.1"/>
</dbReference>
<feature type="binding site" evidence="12">
    <location>
        <position position="206"/>
    </location>
    <ligand>
        <name>Mg(2+)</name>
        <dbReference type="ChEBI" id="CHEBI:18420"/>
        <label>1</label>
    </ligand>
</feature>
<feature type="binding site" evidence="12">
    <location>
        <position position="86"/>
    </location>
    <ligand>
        <name>Mg(2+)</name>
        <dbReference type="ChEBI" id="CHEBI:18420"/>
        <label>1</label>
    </ligand>
</feature>
<dbReference type="Proteomes" id="UP001209229">
    <property type="component" value="Unassembled WGS sequence"/>
</dbReference>
<gene>
    <name evidence="14" type="ORF">OM075_19975</name>
</gene>
<keyword evidence="9 11" id="KW-0378">Hydrolase</keyword>
<evidence type="ECO:0000256" key="11">
    <source>
        <dbReference type="PIRNR" id="PIRNR037839"/>
    </source>
</evidence>
<keyword evidence="15" id="KW-1185">Reference proteome</keyword>
<keyword evidence="6 11" id="KW-0540">Nuclease</keyword>
<dbReference type="PIRSF" id="PIRSF037839">
    <property type="entry name" value="Ribonuclease_H"/>
    <property type="match status" value="1"/>
</dbReference>
<evidence type="ECO:0000313" key="14">
    <source>
        <dbReference type="EMBL" id="MCW3788759.1"/>
    </source>
</evidence>
<evidence type="ECO:0000313" key="15">
    <source>
        <dbReference type="Proteomes" id="UP001209229"/>
    </source>
</evidence>
<evidence type="ECO:0000256" key="3">
    <source>
        <dbReference type="ARBA" id="ARBA00005300"/>
    </source>
</evidence>
<feature type="binding site" evidence="12">
    <location>
        <position position="123"/>
    </location>
    <ligand>
        <name>Mg(2+)</name>
        <dbReference type="ChEBI" id="CHEBI:18420"/>
        <label>2</label>
    </ligand>
</feature>
<evidence type="ECO:0000256" key="2">
    <source>
        <dbReference type="ARBA" id="ARBA00004065"/>
    </source>
</evidence>
<evidence type="ECO:0000256" key="9">
    <source>
        <dbReference type="ARBA" id="ARBA00022801"/>
    </source>
</evidence>
<comment type="catalytic activity">
    <reaction evidence="11">
        <text>Endonucleolytic cleavage to 5'-phosphomonoester.</text>
        <dbReference type="EC" id="3.1.26.4"/>
    </reaction>
</comment>
<sequence length="210" mass="24089">MAKKNRFYVVWNGHAPGIYTSWEECQKNIKGVSNVKYKGFPTQEEAEIAFEEDPDLYWGKKDSNDKKLQHTLKSNSNIIQNSLSVDAACSGNPGVMEYQGVYTATGTQAFVQKFELGTNNIGEFLAIVHGLAYQKQHKLNIPIYSDSKIAMTWIKAKKCRSKLDRTQQTEQLFQVIKRAEDWLKNNSYTQPILKWETKLWGEIPADFGRK</sequence>
<dbReference type="GO" id="GO:0004523">
    <property type="term" value="F:RNA-DNA hybrid ribonuclease activity"/>
    <property type="evidence" value="ECO:0007669"/>
    <property type="project" value="UniProtKB-UniRule"/>
</dbReference>
<comment type="cofactor">
    <cofactor evidence="12">
        <name>Mn(2+)</name>
        <dbReference type="ChEBI" id="CHEBI:29035"/>
    </cofactor>
    <cofactor evidence="12">
        <name>Mg(2+)</name>
        <dbReference type="ChEBI" id="CHEBI:18420"/>
    </cofactor>
    <text evidence="12">Binds 2 metal ions per subunit. Manganese or magnesium.</text>
</comment>
<dbReference type="Gene3D" id="3.30.420.10">
    <property type="entry name" value="Ribonuclease H-like superfamily/Ribonuclease H"/>
    <property type="match status" value="1"/>
</dbReference>
<dbReference type="FunFam" id="3.40.970.10:FF:000002">
    <property type="entry name" value="Ribonuclease H"/>
    <property type="match status" value="1"/>
</dbReference>
<dbReference type="InterPro" id="IPR037056">
    <property type="entry name" value="RNase_H1_N_sf"/>
</dbReference>